<evidence type="ECO:0000313" key="1">
    <source>
        <dbReference type="EMBL" id="TLD68405.1"/>
    </source>
</evidence>
<reference evidence="1 2" key="1">
    <citation type="submission" date="2019-05" db="EMBL/GenBank/DDBJ databases">
        <title>Verrucobacter flavum gen. nov., sp. nov. a new member of the family Verrucomicrobiaceae.</title>
        <authorList>
            <person name="Szuroczki S."/>
            <person name="Abbaszade G."/>
            <person name="Szabo A."/>
            <person name="Felfoldi T."/>
            <person name="Schumann P."/>
            <person name="Boka K."/>
            <person name="Keki Z."/>
            <person name="Toumi M."/>
            <person name="Toth E."/>
        </authorList>
    </citation>
    <scope>NUCLEOTIDE SEQUENCE [LARGE SCALE GENOMIC DNA]</scope>
    <source>
        <strain evidence="1 2">MG-N-17</strain>
    </source>
</reference>
<sequence>MSAWRRKASEYLPELQSTIASPVIDNPMYLWTELQSHFSRLCTESPPNIDLLTRFWHYSQWCLRHPNPNIQTAAAIGFCGHLLDTHDTRSILPKIISREEYISLKSLLLYHNTEADHLSTLTTFPDK</sequence>
<organism evidence="1 2">
    <name type="scientific">Phragmitibacter flavus</name>
    <dbReference type="NCBI Taxonomy" id="2576071"/>
    <lineage>
        <taxon>Bacteria</taxon>
        <taxon>Pseudomonadati</taxon>
        <taxon>Verrucomicrobiota</taxon>
        <taxon>Verrucomicrobiia</taxon>
        <taxon>Verrucomicrobiales</taxon>
        <taxon>Verrucomicrobiaceae</taxon>
        <taxon>Phragmitibacter</taxon>
    </lineage>
</organism>
<gene>
    <name evidence="1" type="ORF">FEM03_22630</name>
</gene>
<accession>A0A5R8K8Y3</accession>
<dbReference type="EMBL" id="VAUV01000025">
    <property type="protein sequence ID" value="TLD68405.1"/>
    <property type="molecule type" value="Genomic_DNA"/>
</dbReference>
<comment type="caution">
    <text evidence="1">The sequence shown here is derived from an EMBL/GenBank/DDBJ whole genome shotgun (WGS) entry which is preliminary data.</text>
</comment>
<keyword evidence="2" id="KW-1185">Reference proteome</keyword>
<dbReference type="RefSeq" id="WP_138088596.1">
    <property type="nucleotide sequence ID" value="NZ_VAUV01000025.1"/>
</dbReference>
<dbReference type="Proteomes" id="UP000306196">
    <property type="component" value="Unassembled WGS sequence"/>
</dbReference>
<proteinExistence type="predicted"/>
<dbReference type="OrthoDB" id="7063661at2"/>
<evidence type="ECO:0000313" key="2">
    <source>
        <dbReference type="Proteomes" id="UP000306196"/>
    </source>
</evidence>
<protein>
    <submittedName>
        <fullName evidence="1">Uncharacterized protein</fullName>
    </submittedName>
</protein>
<dbReference type="AlphaFoldDB" id="A0A5R8K8Y3"/>
<name>A0A5R8K8Y3_9BACT</name>